<keyword evidence="3 6" id="KW-0560">Oxidoreductase</keyword>
<dbReference type="AlphaFoldDB" id="A0A5N6NRK0"/>
<keyword evidence="7" id="KW-0812">Transmembrane</keyword>
<dbReference type="InterPro" id="IPR001128">
    <property type="entry name" value="Cyt_P450"/>
</dbReference>
<accession>A0A5N6NRK0</accession>
<dbReference type="GO" id="GO:0020037">
    <property type="term" value="F:heme binding"/>
    <property type="evidence" value="ECO:0007669"/>
    <property type="project" value="InterPro"/>
</dbReference>
<dbReference type="GO" id="GO:0005506">
    <property type="term" value="F:iron ion binding"/>
    <property type="evidence" value="ECO:0007669"/>
    <property type="project" value="InterPro"/>
</dbReference>
<proteinExistence type="inferred from homology"/>
<keyword evidence="4 5" id="KW-0408">Iron</keyword>
<keyword evidence="6" id="KW-0503">Monooxygenase</keyword>
<dbReference type="InterPro" id="IPR017972">
    <property type="entry name" value="Cyt_P450_CS"/>
</dbReference>
<dbReference type="CDD" id="cd11073">
    <property type="entry name" value="CYP76-like"/>
    <property type="match status" value="1"/>
</dbReference>
<keyword evidence="2 5" id="KW-0479">Metal-binding</keyword>
<keyword evidence="9" id="KW-1185">Reference proteome</keyword>
<dbReference type="GO" id="GO:0016705">
    <property type="term" value="F:oxidoreductase activity, acting on paired donors, with incorporation or reduction of molecular oxygen"/>
    <property type="evidence" value="ECO:0007669"/>
    <property type="project" value="InterPro"/>
</dbReference>
<dbReference type="EMBL" id="SZYD01000009">
    <property type="protein sequence ID" value="KAD5316959.1"/>
    <property type="molecule type" value="Genomic_DNA"/>
</dbReference>
<dbReference type="PANTHER" id="PTHR47950:SF48">
    <property type="entry name" value="CYTOCHROME P450 FAMILY PROTEIN, EXPRESSED"/>
    <property type="match status" value="1"/>
</dbReference>
<dbReference type="Gene3D" id="1.10.630.10">
    <property type="entry name" value="Cytochrome P450"/>
    <property type="match status" value="1"/>
</dbReference>
<protein>
    <recommendedName>
        <fullName evidence="10">Cytochrome P450</fullName>
    </recommendedName>
</protein>
<name>A0A5N6NRK0_9ASTR</name>
<comment type="caution">
    <text evidence="8">The sequence shown here is derived from an EMBL/GenBank/DDBJ whole genome shotgun (WGS) entry which is preliminary data.</text>
</comment>
<evidence type="ECO:0000256" key="7">
    <source>
        <dbReference type="SAM" id="Phobius"/>
    </source>
</evidence>
<dbReference type="InterPro" id="IPR002401">
    <property type="entry name" value="Cyt_P450_E_grp-I"/>
</dbReference>
<comment type="similarity">
    <text evidence="1 6">Belongs to the cytochrome P450 family.</text>
</comment>
<dbReference type="SUPFAM" id="SSF48264">
    <property type="entry name" value="Cytochrome P450"/>
    <property type="match status" value="1"/>
</dbReference>
<organism evidence="8 9">
    <name type="scientific">Mikania micrantha</name>
    <name type="common">bitter vine</name>
    <dbReference type="NCBI Taxonomy" id="192012"/>
    <lineage>
        <taxon>Eukaryota</taxon>
        <taxon>Viridiplantae</taxon>
        <taxon>Streptophyta</taxon>
        <taxon>Embryophyta</taxon>
        <taxon>Tracheophyta</taxon>
        <taxon>Spermatophyta</taxon>
        <taxon>Magnoliopsida</taxon>
        <taxon>eudicotyledons</taxon>
        <taxon>Gunneridae</taxon>
        <taxon>Pentapetalae</taxon>
        <taxon>asterids</taxon>
        <taxon>campanulids</taxon>
        <taxon>Asterales</taxon>
        <taxon>Asteraceae</taxon>
        <taxon>Asteroideae</taxon>
        <taxon>Heliantheae alliance</taxon>
        <taxon>Eupatorieae</taxon>
        <taxon>Mikania</taxon>
    </lineage>
</organism>
<dbReference type="PRINTS" id="PR00385">
    <property type="entry name" value="P450"/>
</dbReference>
<dbReference type="InterPro" id="IPR036396">
    <property type="entry name" value="Cyt_P450_sf"/>
</dbReference>
<keyword evidence="5 6" id="KW-0349">Heme</keyword>
<evidence type="ECO:0000256" key="6">
    <source>
        <dbReference type="RuleBase" id="RU000461"/>
    </source>
</evidence>
<reference evidence="8 9" key="1">
    <citation type="submission" date="2019-05" db="EMBL/GenBank/DDBJ databases">
        <title>Mikania micrantha, genome provides insights into the molecular mechanism of rapid growth.</title>
        <authorList>
            <person name="Liu B."/>
        </authorList>
    </citation>
    <scope>NUCLEOTIDE SEQUENCE [LARGE SCALE GENOMIC DNA]</scope>
    <source>
        <strain evidence="8">NLD-2019</strain>
        <tissue evidence="8">Leaf</tissue>
    </source>
</reference>
<dbReference type="OrthoDB" id="2789670at2759"/>
<gene>
    <name evidence="8" type="ORF">E3N88_16905</name>
</gene>
<dbReference type="GO" id="GO:0004497">
    <property type="term" value="F:monooxygenase activity"/>
    <property type="evidence" value="ECO:0007669"/>
    <property type="project" value="UniProtKB-KW"/>
</dbReference>
<dbReference type="PROSITE" id="PS00086">
    <property type="entry name" value="CYTOCHROME_P450"/>
    <property type="match status" value="1"/>
</dbReference>
<evidence type="ECO:0008006" key="10">
    <source>
        <dbReference type="Google" id="ProtNLM"/>
    </source>
</evidence>
<feature type="transmembrane region" description="Helical" evidence="7">
    <location>
        <begin position="6"/>
        <end position="24"/>
    </location>
</feature>
<evidence type="ECO:0000256" key="1">
    <source>
        <dbReference type="ARBA" id="ARBA00010617"/>
    </source>
</evidence>
<comment type="cofactor">
    <cofactor evidence="5">
        <name>heme</name>
        <dbReference type="ChEBI" id="CHEBI:30413"/>
    </cofactor>
</comment>
<keyword evidence="7" id="KW-0472">Membrane</keyword>
<feature type="binding site" description="axial binding residue" evidence="5">
    <location>
        <position position="437"/>
    </location>
    <ligand>
        <name>heme</name>
        <dbReference type="ChEBI" id="CHEBI:30413"/>
    </ligand>
    <ligandPart>
        <name>Fe</name>
        <dbReference type="ChEBI" id="CHEBI:18248"/>
    </ligandPart>
</feature>
<evidence type="ECO:0000256" key="4">
    <source>
        <dbReference type="ARBA" id="ARBA00023004"/>
    </source>
</evidence>
<evidence type="ECO:0000256" key="3">
    <source>
        <dbReference type="ARBA" id="ARBA00023002"/>
    </source>
</evidence>
<dbReference type="Pfam" id="PF00067">
    <property type="entry name" value="p450"/>
    <property type="match status" value="1"/>
</dbReference>
<dbReference type="PRINTS" id="PR00463">
    <property type="entry name" value="EP450I"/>
</dbReference>
<sequence>MDNPTYFLVIAFLFTFIYIFIISGRRNPRLPPGPYPFPVIGNLLKLGNKPHRSLAALSKHYGPLMLLKLGSKTTIVISSPDVAKDFFQKHDYSFSNRSIPETLRVTDHHEYSIAWLPAGDQWRKLRRITKECLFSGQCIDQSEQLRRKKVQELLDHVNKCCMDEKAVNIGADAFTTTLNIISNLLFSTDFAGYDSTSSQEIKDVIGGAMEVGGKPNLADFFPILKSIDPQGLASQVAAYSKKLLAIFDAIIDQRLQTMSSFDNDASTPKNALDLLLKDESELSINDMKHLFSDLFIAGTDTISTTLEWAMTELIRNPTKMNMARLELIKHMQNNETIVGERDISRLPYLHAVIKETLRLHPPAPFLIPHQAIHDVEVKGFVVPKDAQILCNVWAIGRDPKVWPNPEAFMPERFLKVEIDYKGQDFELISFGAGRRICPGLNIAHRTLHTILGSLIYNFEWKLTERNMKAQDLDMEEKFGLTLPRKVPLMAIPIKPAHF</sequence>
<dbReference type="Proteomes" id="UP000326396">
    <property type="component" value="Linkage Group LG17"/>
</dbReference>
<keyword evidence="7" id="KW-1133">Transmembrane helix</keyword>
<dbReference type="FunFam" id="1.10.630.10:FF:000007">
    <property type="entry name" value="Cytochrome P450 76C4"/>
    <property type="match status" value="1"/>
</dbReference>
<evidence type="ECO:0000313" key="8">
    <source>
        <dbReference type="EMBL" id="KAD5316959.1"/>
    </source>
</evidence>
<evidence type="ECO:0000313" key="9">
    <source>
        <dbReference type="Proteomes" id="UP000326396"/>
    </source>
</evidence>
<evidence type="ECO:0000256" key="5">
    <source>
        <dbReference type="PIRSR" id="PIRSR602401-1"/>
    </source>
</evidence>
<dbReference type="PANTHER" id="PTHR47950">
    <property type="entry name" value="CYTOCHROME P450, FAMILY 76, SUBFAMILY C, POLYPEPTIDE 5-RELATED"/>
    <property type="match status" value="1"/>
</dbReference>
<evidence type="ECO:0000256" key="2">
    <source>
        <dbReference type="ARBA" id="ARBA00022723"/>
    </source>
</evidence>